<feature type="active site" description="Proton donor" evidence="7">
    <location>
        <position position="64"/>
    </location>
</feature>
<keyword evidence="5 7" id="KW-0456">Lyase</keyword>
<feature type="binding site" evidence="7">
    <location>
        <position position="12"/>
    </location>
    <ligand>
        <name>substrate</name>
    </ligand>
</feature>
<evidence type="ECO:0000256" key="8">
    <source>
        <dbReference type="RuleBase" id="RU000512"/>
    </source>
</evidence>
<dbReference type="InterPro" id="IPR011060">
    <property type="entry name" value="RibuloseP-bd_barrel"/>
</dbReference>
<comment type="catalytic activity">
    <reaction evidence="6 7 8">
        <text>orotidine 5'-phosphate + H(+) = UMP + CO2</text>
        <dbReference type="Rhea" id="RHEA:11596"/>
        <dbReference type="ChEBI" id="CHEBI:15378"/>
        <dbReference type="ChEBI" id="CHEBI:16526"/>
        <dbReference type="ChEBI" id="CHEBI:57538"/>
        <dbReference type="ChEBI" id="CHEBI:57865"/>
        <dbReference type="EC" id="4.1.1.23"/>
    </reaction>
</comment>
<evidence type="ECO:0000256" key="2">
    <source>
        <dbReference type="ARBA" id="ARBA00004861"/>
    </source>
</evidence>
<dbReference type="PROSITE" id="PS00156">
    <property type="entry name" value="OMPDECASE"/>
    <property type="match status" value="1"/>
</dbReference>
<dbReference type="RefSeq" id="WP_274259682.1">
    <property type="nucleotide sequence ID" value="NZ_CP117884.1"/>
</dbReference>
<evidence type="ECO:0000313" key="11">
    <source>
        <dbReference type="Proteomes" id="UP001220377"/>
    </source>
</evidence>
<feature type="domain" description="Orotidine 5'-phosphate decarboxylase" evidence="9">
    <location>
        <begin position="6"/>
        <end position="233"/>
    </location>
</feature>
<dbReference type="Gene3D" id="3.20.20.70">
    <property type="entry name" value="Aldolase class I"/>
    <property type="match status" value="1"/>
</dbReference>
<evidence type="ECO:0000256" key="5">
    <source>
        <dbReference type="ARBA" id="ARBA00023239"/>
    </source>
</evidence>
<proteinExistence type="inferred from homology"/>
<dbReference type="InterPro" id="IPR001754">
    <property type="entry name" value="OMPdeCOase_dom"/>
</dbReference>
<feature type="binding site" evidence="7">
    <location>
        <position position="218"/>
    </location>
    <ligand>
        <name>substrate</name>
    </ligand>
</feature>
<dbReference type="InterPro" id="IPR018089">
    <property type="entry name" value="OMPdecase_AS"/>
</dbReference>
<comment type="pathway">
    <text evidence="2 7 8">Pyrimidine metabolism; UMP biosynthesis via de novo pathway; UMP from orotate: step 2/2.</text>
</comment>
<feature type="binding site" evidence="7">
    <location>
        <position position="197"/>
    </location>
    <ligand>
        <name>substrate</name>
    </ligand>
</feature>
<dbReference type="HAMAP" id="MF_01200_B">
    <property type="entry name" value="OMPdecase_type1_B"/>
    <property type="match status" value="1"/>
</dbReference>
<dbReference type="CDD" id="cd04725">
    <property type="entry name" value="OMP_decarboxylase_like"/>
    <property type="match status" value="1"/>
</dbReference>
<dbReference type="NCBIfam" id="TIGR01740">
    <property type="entry name" value="pyrF"/>
    <property type="match status" value="1"/>
</dbReference>
<keyword evidence="3 7" id="KW-0210">Decarboxylase</keyword>
<dbReference type="InterPro" id="IPR013785">
    <property type="entry name" value="Aldolase_TIM"/>
</dbReference>
<comment type="subunit">
    <text evidence="7">Homodimer.</text>
</comment>
<evidence type="ECO:0000313" key="10">
    <source>
        <dbReference type="EMBL" id="WDF82312.1"/>
    </source>
</evidence>
<dbReference type="PANTHER" id="PTHR32119:SF2">
    <property type="entry name" value="OROTIDINE 5'-PHOSPHATE DECARBOXYLASE"/>
    <property type="match status" value="1"/>
</dbReference>
<feature type="binding site" evidence="7">
    <location>
        <position position="188"/>
    </location>
    <ligand>
        <name>substrate</name>
    </ligand>
</feature>
<dbReference type="EC" id="4.1.1.23" evidence="7"/>
<evidence type="ECO:0000256" key="4">
    <source>
        <dbReference type="ARBA" id="ARBA00022975"/>
    </source>
</evidence>
<evidence type="ECO:0000259" key="9">
    <source>
        <dbReference type="SMART" id="SM00934"/>
    </source>
</evidence>
<sequence>MSANLPVIIALDFPDASTTLNFVRQFPHPENLFCKVGMELYYREGPAIVRDLKDLGVQIFLDLKLHDIPNTVGSAARIIGQLGVTLTTVHALGGSKMMAAAKQGILDGAAAAGVAPAKVLAITQLTSTSPAALRDEQQIATPLPESVTHLAQLAAQSGLDGVVSSAAEVAAMKPQLSAGFKFITPGIRLKQNQTDDQVRVMTPDAARRAGSSGIVVGRPITQAADPVAAYEEIKRLWEEPVHE</sequence>
<feature type="binding site" evidence="7">
    <location>
        <position position="35"/>
    </location>
    <ligand>
        <name>substrate</name>
    </ligand>
</feature>
<keyword evidence="11" id="KW-1185">Reference proteome</keyword>
<name>A0ABY7WTI7_9LACO</name>
<comment type="similarity">
    <text evidence="7">Belongs to the OMP decarboxylase family. Type 1 subfamily.</text>
</comment>
<feature type="binding site" evidence="7">
    <location>
        <position position="126"/>
    </location>
    <ligand>
        <name>substrate</name>
    </ligand>
</feature>
<gene>
    <name evidence="7 10" type="primary">pyrF</name>
    <name evidence="10" type="ORF">PQ472_10520</name>
</gene>
<dbReference type="SMART" id="SM00934">
    <property type="entry name" value="OMPdecase"/>
    <property type="match status" value="1"/>
</dbReference>
<dbReference type="EMBL" id="CP117884">
    <property type="protein sequence ID" value="WDF82312.1"/>
    <property type="molecule type" value="Genomic_DNA"/>
</dbReference>
<dbReference type="Proteomes" id="UP001220377">
    <property type="component" value="Chromosome"/>
</dbReference>
<evidence type="ECO:0000256" key="7">
    <source>
        <dbReference type="HAMAP-Rule" id="MF_01200"/>
    </source>
</evidence>
<comment type="function">
    <text evidence="1 7">Catalyzes the decarboxylation of orotidine 5'-monophosphate (OMP) to uridine 5'-monophosphate (UMP).</text>
</comment>
<feature type="binding site" evidence="7">
    <location>
        <begin position="62"/>
        <end position="71"/>
    </location>
    <ligand>
        <name>substrate</name>
    </ligand>
</feature>
<protein>
    <recommendedName>
        <fullName evidence="7">Orotidine 5'-phosphate decarboxylase</fullName>
        <ecNumber evidence="7">4.1.1.23</ecNumber>
    </recommendedName>
    <alternativeName>
        <fullName evidence="7">OMP decarboxylase</fullName>
        <shortName evidence="7">OMPDCase</shortName>
        <shortName evidence="7">OMPdecase</shortName>
    </alternativeName>
</protein>
<dbReference type="InterPro" id="IPR014732">
    <property type="entry name" value="OMPdecase"/>
</dbReference>
<reference evidence="10 11" key="1">
    <citation type="submission" date="2023-02" db="EMBL/GenBank/DDBJ databases">
        <title>Genome sequence of Lacticaseibacillus sp. KACC 23028.</title>
        <authorList>
            <person name="Kim S."/>
            <person name="Heo J."/>
            <person name="Kwon S.-W."/>
        </authorList>
    </citation>
    <scope>NUCLEOTIDE SEQUENCE [LARGE SCALE GENOMIC DNA]</scope>
    <source>
        <strain evidence="10 11">KACC 23028</strain>
    </source>
</reference>
<organism evidence="10 11">
    <name type="scientific">Lacticaseibacillus pabuli</name>
    <dbReference type="NCBI Taxonomy" id="3025672"/>
    <lineage>
        <taxon>Bacteria</taxon>
        <taxon>Bacillati</taxon>
        <taxon>Bacillota</taxon>
        <taxon>Bacilli</taxon>
        <taxon>Lactobacillales</taxon>
        <taxon>Lactobacillaceae</taxon>
        <taxon>Lacticaseibacillus</taxon>
    </lineage>
</organism>
<evidence type="ECO:0000256" key="6">
    <source>
        <dbReference type="ARBA" id="ARBA00049157"/>
    </source>
</evidence>
<dbReference type="PANTHER" id="PTHR32119">
    <property type="entry name" value="OROTIDINE 5'-PHOSPHATE DECARBOXYLASE"/>
    <property type="match status" value="1"/>
</dbReference>
<evidence type="ECO:0000256" key="1">
    <source>
        <dbReference type="ARBA" id="ARBA00002356"/>
    </source>
</evidence>
<evidence type="ECO:0000256" key="3">
    <source>
        <dbReference type="ARBA" id="ARBA00022793"/>
    </source>
</evidence>
<dbReference type="SUPFAM" id="SSF51366">
    <property type="entry name" value="Ribulose-phoshate binding barrel"/>
    <property type="match status" value="1"/>
</dbReference>
<dbReference type="Pfam" id="PF00215">
    <property type="entry name" value="OMPdecase"/>
    <property type="match status" value="1"/>
</dbReference>
<accession>A0ABY7WTI7</accession>
<keyword evidence="4 7" id="KW-0665">Pyrimidine biosynthesis</keyword>
<feature type="binding site" evidence="7">
    <location>
        <position position="217"/>
    </location>
    <ligand>
        <name>substrate</name>
    </ligand>
</feature>
<dbReference type="NCBIfam" id="NF001273">
    <property type="entry name" value="PRK00230.1"/>
    <property type="match status" value="1"/>
</dbReference>
<dbReference type="InterPro" id="IPR047596">
    <property type="entry name" value="OMPdecase_bac"/>
</dbReference>
<dbReference type="GO" id="GO:0004590">
    <property type="term" value="F:orotidine-5'-phosphate decarboxylase activity"/>
    <property type="evidence" value="ECO:0007669"/>
    <property type="project" value="UniProtKB-EC"/>
</dbReference>